<dbReference type="Pfam" id="PF00497">
    <property type="entry name" value="SBP_bac_3"/>
    <property type="match status" value="1"/>
</dbReference>
<evidence type="ECO:0000256" key="2">
    <source>
        <dbReference type="SAM" id="SignalP"/>
    </source>
</evidence>
<accession>A0A9X2XAZ6</accession>
<gene>
    <name evidence="4" type="ORF">NYR54_16330</name>
</gene>
<sequence length="277" mass="30881">MRPLAAILASFILAAVASGASRAQTVPDYWDERQGVAKAELEIARLRFLTTTDFFPFSFLDAQGRLSGFHLDLARAICIELDLLDRCQIQALPFDELEAALDEGEGEALIAGLSITRRTRVTLLFSRPYLRFPARFVARRSAGFAEPIYEQLAGRRIGVMADTAHEAMLRDFFPQMRPVTYSDRERLLEDVADGTIDAVFGDGMQLSFWLAGEEGRHCCAFTGGPYFAPEYLGQGLAVAVRHDLPDLVTAIDYALQEIEAKGIFAELYLRYFPVGFH</sequence>
<dbReference type="PANTHER" id="PTHR35936">
    <property type="entry name" value="MEMBRANE-BOUND LYTIC MUREIN TRANSGLYCOSYLASE F"/>
    <property type="match status" value="1"/>
</dbReference>
<keyword evidence="1 2" id="KW-0732">Signal</keyword>
<comment type="caution">
    <text evidence="4">The sequence shown here is derived from an EMBL/GenBank/DDBJ whole genome shotgun (WGS) entry which is preliminary data.</text>
</comment>
<dbReference type="Gene3D" id="3.40.190.10">
    <property type="entry name" value="Periplasmic binding protein-like II"/>
    <property type="match status" value="2"/>
</dbReference>
<feature type="signal peptide" evidence="2">
    <location>
        <begin position="1"/>
        <end position="23"/>
    </location>
</feature>
<evidence type="ECO:0000256" key="1">
    <source>
        <dbReference type="ARBA" id="ARBA00022729"/>
    </source>
</evidence>
<dbReference type="EMBL" id="JAODNV010000019">
    <property type="protein sequence ID" value="MCT8991839.1"/>
    <property type="molecule type" value="Genomic_DNA"/>
</dbReference>
<keyword evidence="5" id="KW-1185">Reference proteome</keyword>
<evidence type="ECO:0000313" key="5">
    <source>
        <dbReference type="Proteomes" id="UP001149009"/>
    </source>
</evidence>
<dbReference type="AlphaFoldDB" id="A0A9X2XAZ6"/>
<protein>
    <submittedName>
        <fullName evidence="4">Transporter substrate-binding domain-containing protein</fullName>
    </submittedName>
</protein>
<name>A0A9X2XAZ6_9HYPH</name>
<organism evidence="4 5">
    <name type="scientific">Chelativorans petroleitrophicus</name>
    <dbReference type="NCBI Taxonomy" id="2975484"/>
    <lineage>
        <taxon>Bacteria</taxon>
        <taxon>Pseudomonadati</taxon>
        <taxon>Pseudomonadota</taxon>
        <taxon>Alphaproteobacteria</taxon>
        <taxon>Hyphomicrobiales</taxon>
        <taxon>Phyllobacteriaceae</taxon>
        <taxon>Chelativorans</taxon>
    </lineage>
</organism>
<dbReference type="PANTHER" id="PTHR35936:SF35">
    <property type="entry name" value="L-CYSTINE-BINDING PROTEIN TCYJ"/>
    <property type="match status" value="1"/>
</dbReference>
<feature type="chain" id="PRO_5040932083" evidence="2">
    <location>
        <begin position="24"/>
        <end position="277"/>
    </location>
</feature>
<dbReference type="SUPFAM" id="SSF53850">
    <property type="entry name" value="Periplasmic binding protein-like II"/>
    <property type="match status" value="1"/>
</dbReference>
<evidence type="ECO:0000313" key="4">
    <source>
        <dbReference type="EMBL" id="MCT8991839.1"/>
    </source>
</evidence>
<dbReference type="InterPro" id="IPR001638">
    <property type="entry name" value="Solute-binding_3/MltF_N"/>
</dbReference>
<dbReference type="RefSeq" id="WP_261516781.1">
    <property type="nucleotide sequence ID" value="NZ_JAODNV010000019.1"/>
</dbReference>
<feature type="domain" description="Solute-binding protein family 3/N-terminal" evidence="3">
    <location>
        <begin position="45"/>
        <end position="275"/>
    </location>
</feature>
<reference evidence="4" key="1">
    <citation type="submission" date="2022-08" db="EMBL/GenBank/DDBJ databases">
        <title>Chelativorans sichuanense sp. nov., a paraffin oil-degrading bacterium isolated from a mixture of oil-based drill cuttings and paddy soil.</title>
        <authorList>
            <person name="Yu J."/>
            <person name="Liu H."/>
            <person name="Chen Q."/>
        </authorList>
    </citation>
    <scope>NUCLEOTIDE SEQUENCE</scope>
    <source>
        <strain evidence="4">SCAU 2101</strain>
    </source>
</reference>
<dbReference type="Proteomes" id="UP001149009">
    <property type="component" value="Unassembled WGS sequence"/>
</dbReference>
<dbReference type="SMART" id="SM00062">
    <property type="entry name" value="PBPb"/>
    <property type="match status" value="1"/>
</dbReference>
<evidence type="ECO:0000259" key="3">
    <source>
        <dbReference type="SMART" id="SM00062"/>
    </source>
</evidence>
<proteinExistence type="predicted"/>